<sequence>MRGKWLGWLTLAAGLLLTFGPHNLFTVCADHGHFMMLQNGNQVPMRCSWTANTAQALGVFLAVLGLILVLSKVHNLIRLYSPLVALLGLLIVLLPLYVVPTCPNPDMPCNLETKPTLIGVGVVLLLAGAFTYFTSRREAGAQAT</sequence>
<accession>A0AA35CJZ6</accession>
<keyword evidence="1" id="KW-1133">Transmembrane helix</keyword>
<dbReference type="Proteomes" id="UP001163687">
    <property type="component" value="Chromosome"/>
</dbReference>
<keyword evidence="3" id="KW-1185">Reference proteome</keyword>
<keyword evidence="1" id="KW-0812">Transmembrane</keyword>
<dbReference type="EMBL" id="AP025628">
    <property type="protein sequence ID" value="BDG60719.1"/>
    <property type="molecule type" value="Genomic_DNA"/>
</dbReference>
<protein>
    <recommendedName>
        <fullName evidence="4">DUF4418 family protein</fullName>
    </recommendedName>
</protein>
<gene>
    <name evidence="2" type="ORF">caldi_18090</name>
</gene>
<feature type="transmembrane region" description="Helical" evidence="1">
    <location>
        <begin position="53"/>
        <end position="70"/>
    </location>
</feature>
<evidence type="ECO:0000313" key="2">
    <source>
        <dbReference type="EMBL" id="BDG60719.1"/>
    </source>
</evidence>
<evidence type="ECO:0000313" key="3">
    <source>
        <dbReference type="Proteomes" id="UP001163687"/>
    </source>
</evidence>
<feature type="transmembrane region" description="Helical" evidence="1">
    <location>
        <begin position="77"/>
        <end position="97"/>
    </location>
</feature>
<dbReference type="Pfam" id="PF14387">
    <property type="entry name" value="DUF4418"/>
    <property type="match status" value="1"/>
</dbReference>
<feature type="transmembrane region" description="Helical" evidence="1">
    <location>
        <begin position="117"/>
        <end position="135"/>
    </location>
</feature>
<name>A0AA35CJZ6_9FIRM</name>
<reference evidence="2" key="1">
    <citation type="submission" date="2022-03" db="EMBL/GenBank/DDBJ databases">
        <title>Complete genome sequence of Caldinitratiruptor microaerophilus.</title>
        <authorList>
            <person name="Mukaiyama R."/>
            <person name="Nishiyama T."/>
            <person name="Ueda K."/>
        </authorList>
    </citation>
    <scope>NUCLEOTIDE SEQUENCE</scope>
    <source>
        <strain evidence="2">JCM 16183</strain>
    </source>
</reference>
<evidence type="ECO:0000256" key="1">
    <source>
        <dbReference type="SAM" id="Phobius"/>
    </source>
</evidence>
<organism evidence="2 3">
    <name type="scientific">Caldinitratiruptor microaerophilus</name>
    <dbReference type="NCBI Taxonomy" id="671077"/>
    <lineage>
        <taxon>Bacteria</taxon>
        <taxon>Bacillati</taxon>
        <taxon>Bacillota</taxon>
        <taxon>Clostridia</taxon>
        <taxon>Eubacteriales</taxon>
        <taxon>Symbiobacteriaceae</taxon>
        <taxon>Caldinitratiruptor</taxon>
    </lineage>
</organism>
<keyword evidence="1" id="KW-0472">Membrane</keyword>
<dbReference type="KEGG" id="cmic:caldi_18090"/>
<dbReference type="AlphaFoldDB" id="A0AA35CJZ6"/>
<dbReference type="InterPro" id="IPR025531">
    <property type="entry name" value="DUF4418"/>
</dbReference>
<proteinExistence type="predicted"/>
<evidence type="ECO:0008006" key="4">
    <source>
        <dbReference type="Google" id="ProtNLM"/>
    </source>
</evidence>
<dbReference type="RefSeq" id="WP_264841420.1">
    <property type="nucleotide sequence ID" value="NZ_AP025628.1"/>
</dbReference>